<dbReference type="InterPro" id="IPR002068">
    <property type="entry name" value="A-crystallin/Hsp20_dom"/>
</dbReference>
<dbReference type="SUPFAM" id="SSF46774">
    <property type="entry name" value="ARID-like"/>
    <property type="match status" value="1"/>
</dbReference>
<dbReference type="InterPro" id="IPR045147">
    <property type="entry name" value="ARI3A/B/C"/>
</dbReference>
<feature type="region of interest" description="Disordered" evidence="6">
    <location>
        <begin position="390"/>
        <end position="471"/>
    </location>
</feature>
<dbReference type="PROSITE" id="PS01031">
    <property type="entry name" value="SHSP"/>
    <property type="match status" value="1"/>
</dbReference>
<dbReference type="InterPro" id="IPR036431">
    <property type="entry name" value="ARID_dom_sf"/>
</dbReference>
<dbReference type="Gene3D" id="2.60.40.790">
    <property type="match status" value="1"/>
</dbReference>
<feature type="compositionally biased region" description="Basic and acidic residues" evidence="6">
    <location>
        <begin position="40"/>
        <end position="68"/>
    </location>
</feature>
<dbReference type="Gene3D" id="1.10.150.60">
    <property type="entry name" value="ARID DNA-binding domain"/>
    <property type="match status" value="1"/>
</dbReference>
<dbReference type="EMBL" id="JAVIJP010000066">
    <property type="protein sequence ID" value="KAL3621566.1"/>
    <property type="molecule type" value="Genomic_DNA"/>
</dbReference>
<evidence type="ECO:0000256" key="4">
    <source>
        <dbReference type="ARBA" id="ARBA00023242"/>
    </source>
</evidence>
<dbReference type="PROSITE" id="PS51011">
    <property type="entry name" value="ARID"/>
    <property type="match status" value="1"/>
</dbReference>
<evidence type="ECO:0000259" key="8">
    <source>
        <dbReference type="PROSITE" id="PS51011"/>
    </source>
</evidence>
<comment type="caution">
    <text evidence="9">The sequence shown here is derived from an EMBL/GenBank/DDBJ whole genome shotgun (WGS) entry which is preliminary data.</text>
</comment>
<feature type="compositionally biased region" description="Basic and acidic residues" evidence="6">
    <location>
        <begin position="1"/>
        <end position="15"/>
    </location>
</feature>
<evidence type="ECO:0000256" key="6">
    <source>
        <dbReference type="SAM" id="MobiDB-lite"/>
    </source>
</evidence>
<keyword evidence="10" id="KW-1185">Reference proteome</keyword>
<dbReference type="Proteomes" id="UP001632038">
    <property type="component" value="Unassembled WGS sequence"/>
</dbReference>
<feature type="region of interest" description="Disordered" evidence="6">
    <location>
        <begin position="1"/>
        <end position="24"/>
    </location>
</feature>
<dbReference type="GO" id="GO:0003677">
    <property type="term" value="F:DNA binding"/>
    <property type="evidence" value="ECO:0007669"/>
    <property type="project" value="UniProtKB-KW"/>
</dbReference>
<dbReference type="InterPro" id="IPR008978">
    <property type="entry name" value="HSP20-like_chaperone"/>
</dbReference>
<dbReference type="Pfam" id="PF01388">
    <property type="entry name" value="ARID"/>
    <property type="match status" value="1"/>
</dbReference>
<evidence type="ECO:0000313" key="10">
    <source>
        <dbReference type="Proteomes" id="UP001632038"/>
    </source>
</evidence>
<comment type="similarity">
    <text evidence="5">Belongs to the small heat shock protein (HSP20) family.</text>
</comment>
<feature type="region of interest" description="Disordered" evidence="6">
    <location>
        <begin position="40"/>
        <end position="93"/>
    </location>
</feature>
<keyword evidence="4" id="KW-0539">Nucleus</keyword>
<feature type="compositionally biased region" description="Gly residues" evidence="6">
    <location>
        <begin position="404"/>
        <end position="415"/>
    </location>
</feature>
<evidence type="ECO:0000256" key="3">
    <source>
        <dbReference type="ARBA" id="ARBA00023163"/>
    </source>
</evidence>
<feature type="compositionally biased region" description="Basic and acidic residues" evidence="6">
    <location>
        <begin position="78"/>
        <end position="90"/>
    </location>
</feature>
<evidence type="ECO:0000259" key="7">
    <source>
        <dbReference type="PROSITE" id="PS01031"/>
    </source>
</evidence>
<organism evidence="9 10">
    <name type="scientific">Castilleja foliolosa</name>
    <dbReference type="NCBI Taxonomy" id="1961234"/>
    <lineage>
        <taxon>Eukaryota</taxon>
        <taxon>Viridiplantae</taxon>
        <taxon>Streptophyta</taxon>
        <taxon>Embryophyta</taxon>
        <taxon>Tracheophyta</taxon>
        <taxon>Spermatophyta</taxon>
        <taxon>Magnoliopsida</taxon>
        <taxon>eudicotyledons</taxon>
        <taxon>Gunneridae</taxon>
        <taxon>Pentapetalae</taxon>
        <taxon>asterids</taxon>
        <taxon>lamiids</taxon>
        <taxon>Lamiales</taxon>
        <taxon>Orobanchaceae</taxon>
        <taxon>Pedicularideae</taxon>
        <taxon>Castillejinae</taxon>
        <taxon>Castilleja</taxon>
    </lineage>
</organism>
<evidence type="ECO:0000256" key="2">
    <source>
        <dbReference type="ARBA" id="ARBA00023125"/>
    </source>
</evidence>
<feature type="compositionally biased region" description="Basic and acidic residues" evidence="6">
    <location>
        <begin position="142"/>
        <end position="157"/>
    </location>
</feature>
<keyword evidence="2" id="KW-0238">DNA-binding</keyword>
<dbReference type="InterPro" id="IPR001606">
    <property type="entry name" value="ARID_dom"/>
</dbReference>
<feature type="compositionally biased region" description="Basic and acidic residues" evidence="6">
    <location>
        <begin position="189"/>
        <end position="211"/>
    </location>
</feature>
<dbReference type="SMART" id="SM00501">
    <property type="entry name" value="BRIGHT"/>
    <property type="match status" value="1"/>
</dbReference>
<keyword evidence="1" id="KW-0805">Transcription regulation</keyword>
<dbReference type="FunFam" id="2.60.40.790:FF:000014">
    <property type="entry name" value="AT-rich interactive domain-containing protein 3"/>
    <property type="match status" value="1"/>
</dbReference>
<evidence type="ECO:0000313" key="9">
    <source>
        <dbReference type="EMBL" id="KAL3621566.1"/>
    </source>
</evidence>
<accession>A0ABD3BX96</accession>
<dbReference type="AlphaFoldDB" id="A0ABD3BX96"/>
<feature type="domain" description="ARID" evidence="8">
    <location>
        <begin position="294"/>
        <end position="385"/>
    </location>
</feature>
<dbReference type="CDD" id="cd00298">
    <property type="entry name" value="ACD_sHsps_p23-like"/>
    <property type="match status" value="1"/>
</dbReference>
<dbReference type="PANTHER" id="PTHR15348:SF17">
    <property type="entry name" value="AT-RICH INTERACTIVE DOMAIN-CONTAINING PROTEIN 5"/>
    <property type="match status" value="1"/>
</dbReference>
<proteinExistence type="inferred from homology"/>
<sequence length="585" mass="64670">MSRSDLEIEGAEKLPNDPGNNLQEFGSKVVDANVESKEEKFAVSGDVSERENGEEDLNKCKSEEKDNTEVNTEAEDQTIDKSEANEEGSVHEQISTIIKAEEPTDPTSAVEEQTNTVNEVIEQIEVNGGSEKENSMANDMDYGSHVKEHTSEDDTTKNPHVPLGEKTVENADAGNSELPTNEAPQGQKVELDDVRQGEDAEMKDASDLDKDTPVKDSLIEQRAETVDGNDQTVVSAAKHDGKDALLVNQLEAVTPDSLVKYSSAKAGDHSGETFKTAHTQATLPLMGESDDGTLEEQIAFMKELESFHREKALDFKPPKFYQQPLNCLKLWRAVIRLGGYDTVTGQKLWRQVGESFHPPKTCTTVSWTFRIFYEKSLLEYERHKTLSGELQLPVPTPPEAPGVDGEGSGYQGSGPGRARRDSAARAMQGWHVQRLSGHDEDKNLSNMAKRDKNLKSIGSLKQKRPNEMENSNKVARTEISKQLVSSVVDVGPPADWVKVNVRQTKDCFEVYALVPGLLREEVRVQSDPAGRVVITGQPEQVDNPWGITPFKKVISLPTRIDPLETSAVVSLHGRLFVRVPFEQSK</sequence>
<dbReference type="PANTHER" id="PTHR15348">
    <property type="entry name" value="AT-RICH INTERACTIVE DOMAIN-CONTAINING PROTEIN ARID DOMAIN- CONTAINING PROTEIN DEAD RINGER PROTEIN B-CELL REGULATOR OF IGH TRANSCRIPTION BRIGHT"/>
    <property type="match status" value="1"/>
</dbReference>
<dbReference type="SMART" id="SM01014">
    <property type="entry name" value="ARID"/>
    <property type="match status" value="1"/>
</dbReference>
<gene>
    <name evidence="9" type="ORF">CASFOL_036478</name>
</gene>
<protein>
    <recommendedName>
        <fullName evidence="11">AT-rich interactive domain-containing protein 5</fullName>
    </recommendedName>
</protein>
<evidence type="ECO:0008006" key="11">
    <source>
        <dbReference type="Google" id="ProtNLM"/>
    </source>
</evidence>
<reference evidence="10" key="1">
    <citation type="journal article" date="2024" name="IScience">
        <title>Strigolactones Initiate the Formation of Haustorium-like Structures in Castilleja.</title>
        <authorList>
            <person name="Buerger M."/>
            <person name="Peterson D."/>
            <person name="Chory J."/>
        </authorList>
    </citation>
    <scope>NUCLEOTIDE SEQUENCE [LARGE SCALE GENOMIC DNA]</scope>
</reference>
<dbReference type="SUPFAM" id="SSF49764">
    <property type="entry name" value="HSP20-like chaperones"/>
    <property type="match status" value="1"/>
</dbReference>
<name>A0ABD3BX96_9LAMI</name>
<feature type="compositionally biased region" description="Basic and acidic residues" evidence="6">
    <location>
        <begin position="436"/>
        <end position="454"/>
    </location>
</feature>
<evidence type="ECO:0000256" key="1">
    <source>
        <dbReference type="ARBA" id="ARBA00023015"/>
    </source>
</evidence>
<evidence type="ECO:0000256" key="5">
    <source>
        <dbReference type="PROSITE-ProRule" id="PRU00285"/>
    </source>
</evidence>
<dbReference type="FunFam" id="1.10.150.60:FF:000009">
    <property type="entry name" value="AT-rich interactive domain-containing protein 3"/>
    <property type="match status" value="1"/>
</dbReference>
<feature type="region of interest" description="Disordered" evidence="6">
    <location>
        <begin position="126"/>
        <end position="211"/>
    </location>
</feature>
<dbReference type="CDD" id="cd16100">
    <property type="entry name" value="ARID"/>
    <property type="match status" value="1"/>
</dbReference>
<keyword evidence="3" id="KW-0804">Transcription</keyword>
<feature type="domain" description="SHSP" evidence="7">
    <location>
        <begin position="485"/>
        <end position="585"/>
    </location>
</feature>